<protein>
    <submittedName>
        <fullName evidence="2">AAA family ATPase</fullName>
    </submittedName>
</protein>
<dbReference type="SUPFAM" id="SSF56112">
    <property type="entry name" value="Protein kinase-like (PK-like)"/>
    <property type="match status" value="1"/>
</dbReference>
<evidence type="ECO:0000313" key="3">
    <source>
        <dbReference type="Proteomes" id="UP000484885"/>
    </source>
</evidence>
<dbReference type="InterPro" id="IPR052732">
    <property type="entry name" value="Cell-binding_unc_protein"/>
</dbReference>
<dbReference type="EMBL" id="JAAGSC010000039">
    <property type="protein sequence ID" value="NDY95366.1"/>
    <property type="molecule type" value="Genomic_DNA"/>
</dbReference>
<evidence type="ECO:0000313" key="2">
    <source>
        <dbReference type="EMBL" id="NDY95366.1"/>
    </source>
</evidence>
<reference evidence="2 3" key="1">
    <citation type="submission" date="2020-02" db="EMBL/GenBank/DDBJ databases">
        <authorList>
            <person name="Zhang X.-Y."/>
        </authorList>
    </citation>
    <scope>NUCLEOTIDE SEQUENCE [LARGE SCALE GENOMIC DNA]</scope>
    <source>
        <strain evidence="2 3">C33</strain>
    </source>
</reference>
<keyword evidence="3" id="KW-1185">Reference proteome</keyword>
<proteinExistence type="predicted"/>
<gene>
    <name evidence="2" type="ORF">G3I74_06475</name>
</gene>
<dbReference type="PANTHER" id="PTHR43883:SF1">
    <property type="entry name" value="GLUCONOKINASE"/>
    <property type="match status" value="1"/>
</dbReference>
<dbReference type="AlphaFoldDB" id="A0A845V283"/>
<dbReference type="Gene3D" id="3.90.1200.10">
    <property type="match status" value="1"/>
</dbReference>
<dbReference type="RefSeq" id="WP_164210757.1">
    <property type="nucleotide sequence ID" value="NZ_JAAGSC010000039.1"/>
</dbReference>
<sequence length="519" mass="57287">MHSPLIDALRDPACYPHPVSEVALTETHISWVLLAGDYAYKIKKPVDFGFLDFSTLQRRQYFCQEEIRLNRRTALDLYIDVTAISGVAEEPEIGGAGEPIEYAVRMQRFDPADGFDRLMEAGRLEASHVESLGEALADLHEVAEPAPGDSKWGSPAEVIGPMRDNFTTLRERLSDAGRRARLARLAAWTEDRFAALRDRIQERRTQGFVRECHGDVHLGNVTLFECRTTLFDCIEFSPDLRWTDVMADLAFVVMDLRERGAASHAWRLLDRYLARTGDYAGLALLDFYVVYRALVRAKVAALGLDNQTETADADRILATIDSHLALALKVAGERRPALILTCGVSGSGKSHLARSLLADCGLIRLRSDVERKRLFGLDELARTQSPTGGGLYGPEATARTYQRLRQLAGAVTDAALPVLVDATFLEPEHRQAFADLAGRRQIPFGVLVCTADERVLRERVGQRADDGSDASEADLEVLDRQLASFDPPAEDDELMVIDTAAAGGEARARAWIARLLSGG</sequence>
<dbReference type="Gene3D" id="3.40.50.300">
    <property type="entry name" value="P-loop containing nucleotide triphosphate hydrolases"/>
    <property type="match status" value="1"/>
</dbReference>
<dbReference type="PANTHER" id="PTHR43883">
    <property type="entry name" value="SLR0207 PROTEIN"/>
    <property type="match status" value="1"/>
</dbReference>
<name>A0A845V283_9GAMM</name>
<organism evidence="2 3">
    <name type="scientific">Wenzhouxiangella limi</name>
    <dbReference type="NCBI Taxonomy" id="2707351"/>
    <lineage>
        <taxon>Bacteria</taxon>
        <taxon>Pseudomonadati</taxon>
        <taxon>Pseudomonadota</taxon>
        <taxon>Gammaproteobacteria</taxon>
        <taxon>Chromatiales</taxon>
        <taxon>Wenzhouxiangellaceae</taxon>
        <taxon>Wenzhouxiangella</taxon>
    </lineage>
</organism>
<dbReference type="InterPro" id="IPR027417">
    <property type="entry name" value="P-loop_NTPase"/>
</dbReference>
<evidence type="ECO:0000259" key="1">
    <source>
        <dbReference type="Pfam" id="PF01636"/>
    </source>
</evidence>
<feature type="domain" description="Aminoglycoside phosphotransferase" evidence="1">
    <location>
        <begin position="103"/>
        <end position="284"/>
    </location>
</feature>
<accession>A0A845V283</accession>
<dbReference type="InterPro" id="IPR002575">
    <property type="entry name" value="Aminoglycoside_PTrfase"/>
</dbReference>
<dbReference type="SUPFAM" id="SSF52540">
    <property type="entry name" value="P-loop containing nucleoside triphosphate hydrolases"/>
    <property type="match status" value="1"/>
</dbReference>
<dbReference type="Pfam" id="PF01636">
    <property type="entry name" value="APH"/>
    <property type="match status" value="1"/>
</dbReference>
<dbReference type="Pfam" id="PF13671">
    <property type="entry name" value="AAA_33"/>
    <property type="match status" value="1"/>
</dbReference>
<dbReference type="InterPro" id="IPR011009">
    <property type="entry name" value="Kinase-like_dom_sf"/>
</dbReference>
<comment type="caution">
    <text evidence="2">The sequence shown here is derived from an EMBL/GenBank/DDBJ whole genome shotgun (WGS) entry which is preliminary data.</text>
</comment>
<dbReference type="Proteomes" id="UP000484885">
    <property type="component" value="Unassembled WGS sequence"/>
</dbReference>